<name>A0A6M0RFG0_9CYAN</name>
<evidence type="ECO:0000313" key="2">
    <source>
        <dbReference type="Proteomes" id="UP000481033"/>
    </source>
</evidence>
<reference evidence="1 2" key="1">
    <citation type="journal article" date="2020" name="Microb. Ecol.">
        <title>Ecogenomics of the Marine Benthic Filamentous Cyanobacterium Adonisia.</title>
        <authorList>
            <person name="Walter J.M."/>
            <person name="Coutinho F.H."/>
            <person name="Leomil L."/>
            <person name="Hargreaves P.I."/>
            <person name="Campeao M.E."/>
            <person name="Vieira V.V."/>
            <person name="Silva B.S."/>
            <person name="Fistarol G.O."/>
            <person name="Salomon P.S."/>
            <person name="Sawabe T."/>
            <person name="Mino S."/>
            <person name="Hosokawa M."/>
            <person name="Miyashita H."/>
            <person name="Maruyama F."/>
            <person name="van Verk M.C."/>
            <person name="Dutilh B.E."/>
            <person name="Thompson C.C."/>
            <person name="Thompson F.L."/>
        </authorList>
    </citation>
    <scope>NUCLEOTIDE SEQUENCE [LARGE SCALE GENOMIC DNA]</scope>
    <source>
        <strain evidence="1 2">CCMR0081</strain>
    </source>
</reference>
<dbReference type="EMBL" id="QXHD01000003">
    <property type="protein sequence ID" value="NEZ54361.1"/>
    <property type="molecule type" value="Genomic_DNA"/>
</dbReference>
<keyword evidence="2" id="KW-1185">Reference proteome</keyword>
<dbReference type="AlphaFoldDB" id="A0A6M0RFG0"/>
<sequence>MKGLTAANLLTVWEQGISQSTAQRGLLLLMAACPDQSPEQLAQLSIGQRDNHLLTLREQTLGSQLVSVVNCPSCHNNLELNFAVSDIRQPPILEPSSGLLLATEDYEIEFRLPNSLDLHAVEQMSDVSQAAQQILERCILSAHYQGQSVLPDHIPPRINQALLEKMEQVDQQSDIQLAVSCPDCGHQWQAPFDILSFFWQELTAWAQRVLRDVHQLASAYGWREADILAMSPQRRQFYLEMIHQ</sequence>
<protein>
    <submittedName>
        <fullName evidence="1">Phage baseplate protein</fullName>
    </submittedName>
</protein>
<dbReference type="InterPro" id="IPR024364">
    <property type="entry name" value="Baseplate_phage_T4-like"/>
</dbReference>
<proteinExistence type="predicted"/>
<dbReference type="Proteomes" id="UP000481033">
    <property type="component" value="Unassembled WGS sequence"/>
</dbReference>
<accession>A0A6M0RFG0</accession>
<organism evidence="1 2">
    <name type="scientific">Adonisia turfae CCMR0081</name>
    <dbReference type="NCBI Taxonomy" id="2292702"/>
    <lineage>
        <taxon>Bacteria</taxon>
        <taxon>Bacillati</taxon>
        <taxon>Cyanobacteriota</taxon>
        <taxon>Adonisia</taxon>
        <taxon>Adonisia turfae</taxon>
    </lineage>
</organism>
<dbReference type="RefSeq" id="WP_163668139.1">
    <property type="nucleotide sequence ID" value="NZ_QXHD01000003.1"/>
</dbReference>
<dbReference type="Pfam" id="PF12322">
    <property type="entry name" value="T4_baseplate"/>
    <property type="match status" value="1"/>
</dbReference>
<comment type="caution">
    <text evidence="1">The sequence shown here is derived from an EMBL/GenBank/DDBJ whole genome shotgun (WGS) entry which is preliminary data.</text>
</comment>
<gene>
    <name evidence="1" type="ORF">DXZ20_01330</name>
</gene>
<evidence type="ECO:0000313" key="1">
    <source>
        <dbReference type="EMBL" id="NEZ54361.1"/>
    </source>
</evidence>